<evidence type="ECO:0000256" key="9">
    <source>
        <dbReference type="HAMAP-Rule" id="MF_00044"/>
    </source>
</evidence>
<dbReference type="CDD" id="cd04317">
    <property type="entry name" value="EcAspRS_like_N"/>
    <property type="match status" value="1"/>
</dbReference>
<dbReference type="GO" id="GO:0006422">
    <property type="term" value="P:aspartyl-tRNA aminoacylation"/>
    <property type="evidence" value="ECO:0007669"/>
    <property type="project" value="UniProtKB-UniRule"/>
</dbReference>
<dbReference type="PROSITE" id="PS50862">
    <property type="entry name" value="AA_TRNA_LIGASE_II"/>
    <property type="match status" value="1"/>
</dbReference>
<dbReference type="HAMAP" id="MF_00044">
    <property type="entry name" value="Asp_tRNA_synth_type1"/>
    <property type="match status" value="1"/>
</dbReference>
<dbReference type="Gene3D" id="3.30.1360.30">
    <property type="entry name" value="GAD-like domain"/>
    <property type="match status" value="1"/>
</dbReference>
<organism evidence="10 11">
    <name type="scientific">Vibrio mediterranei</name>
    <dbReference type="NCBI Taxonomy" id="689"/>
    <lineage>
        <taxon>Bacteria</taxon>
        <taxon>Pseudomonadati</taxon>
        <taxon>Pseudomonadota</taxon>
        <taxon>Gammaproteobacteria</taxon>
        <taxon>Vibrionales</taxon>
        <taxon>Vibrionaceae</taxon>
        <taxon>Vibrio</taxon>
    </lineage>
</organism>
<dbReference type="PANTHER" id="PTHR22594">
    <property type="entry name" value="ASPARTYL/LYSYL-TRNA SYNTHETASE"/>
    <property type="match status" value="1"/>
</dbReference>
<sequence length="592" mass="66012">MRSHYCGHLNKSLAGQTVELCGWVNRRRDLGGLIFIDMRDREGIVQVVVDPDMADAYEVANQLRNEFCIKLTGEVRVRPESQVNKDMATGEVEILATGLEIINRSDVLPLDFNQTNTEEQRLKYRYIDLRRPEMSDRIKLRAKASSFVRRFLDDNGFLDIETPVLTKATPEGARDYLVPSRVHKGSFYALPQSPQLFKQLLMMSGFDRYYQIVKCFRDEDLRADRQPEFTQIDIETSFMSADQVREVTEKMVRDMWQELLNVDLGQFPVMPFSEAIRRFGSDKPDLRNPLELVDIADLLKDVEFKVFSGPANDEKGRVAVIRVPGGASLTRKQIDGYAEYVGIYGAKGLAWMKVNDRAAGMEGIQSPVAKFLNEEVINGILERTEAESGDIILFGADKANTVAEAMGALRLKIGKDLELTDESKWAPLWVVDFPMFEEDDEGNLHAMHHPFTSPLGMTAEELKANPAAANSNAYDMVLNGYEVGGGSVRIHNAEMQAAVFEILGIDAEEQREKFGFLLDALKFGTPPHAGLAFGLDRLVMLLCGTENIRDVIAFPKTTAAACLLTDAPSAANPAALEELAIAVTAAKEKKDS</sequence>
<keyword evidence="3 9" id="KW-0436">Ligase</keyword>
<dbReference type="InterPro" id="IPR045864">
    <property type="entry name" value="aa-tRNA-synth_II/BPL/LPL"/>
</dbReference>
<dbReference type="InterPro" id="IPR004365">
    <property type="entry name" value="NA-bd_OB_tRNA"/>
</dbReference>
<comment type="catalytic activity">
    <reaction evidence="8 9">
        <text>tRNA(Asp) + L-aspartate + ATP = L-aspartyl-tRNA(Asp) + AMP + diphosphate</text>
        <dbReference type="Rhea" id="RHEA:19649"/>
        <dbReference type="Rhea" id="RHEA-COMP:9660"/>
        <dbReference type="Rhea" id="RHEA-COMP:9678"/>
        <dbReference type="ChEBI" id="CHEBI:29991"/>
        <dbReference type="ChEBI" id="CHEBI:30616"/>
        <dbReference type="ChEBI" id="CHEBI:33019"/>
        <dbReference type="ChEBI" id="CHEBI:78442"/>
        <dbReference type="ChEBI" id="CHEBI:78516"/>
        <dbReference type="ChEBI" id="CHEBI:456215"/>
        <dbReference type="EC" id="6.1.1.12"/>
    </reaction>
</comment>
<dbReference type="SUPFAM" id="SSF55261">
    <property type="entry name" value="GAD domain-like"/>
    <property type="match status" value="1"/>
</dbReference>
<evidence type="ECO:0000256" key="2">
    <source>
        <dbReference type="ARBA" id="ARBA00022490"/>
    </source>
</evidence>
<comment type="similarity">
    <text evidence="1 9">Belongs to the class-II aminoacyl-tRNA synthetase family. Type 1 subfamily.</text>
</comment>
<dbReference type="RefSeq" id="WP_124940907.1">
    <property type="nucleotide sequence ID" value="NZ_CP033577.1"/>
</dbReference>
<evidence type="ECO:0000256" key="3">
    <source>
        <dbReference type="ARBA" id="ARBA00022598"/>
    </source>
</evidence>
<comment type="function">
    <text evidence="9">Catalyzes the attachment of L-aspartate to tRNA(Asp) in a two-step reaction: L-aspartate is first activated by ATP to form Asp-AMP and then transferred to the acceptor end of tRNA(Asp).</text>
</comment>
<evidence type="ECO:0000256" key="4">
    <source>
        <dbReference type="ARBA" id="ARBA00022741"/>
    </source>
</evidence>
<dbReference type="GO" id="GO:0005737">
    <property type="term" value="C:cytoplasm"/>
    <property type="evidence" value="ECO:0007669"/>
    <property type="project" value="UniProtKB-SubCell"/>
</dbReference>
<feature type="binding site" evidence="9">
    <location>
        <begin position="534"/>
        <end position="537"/>
    </location>
    <ligand>
        <name>ATP</name>
        <dbReference type="ChEBI" id="CHEBI:30616"/>
    </ligand>
</feature>
<feature type="region of interest" description="Aspartate" evidence="9">
    <location>
        <begin position="195"/>
        <end position="198"/>
    </location>
</feature>
<dbReference type="InterPro" id="IPR004364">
    <property type="entry name" value="Aa-tRNA-synt_II"/>
</dbReference>
<dbReference type="InterPro" id="IPR002312">
    <property type="entry name" value="Asp/Asn-tRNA-synth_IIb"/>
</dbReference>
<dbReference type="PRINTS" id="PR01042">
    <property type="entry name" value="TRNASYNTHASP"/>
</dbReference>
<keyword evidence="7 9" id="KW-0030">Aminoacyl-tRNA synthetase</keyword>
<accession>A0A3G4VE58</accession>
<proteinExistence type="inferred from homology"/>
<dbReference type="EC" id="6.1.1.12" evidence="9"/>
<dbReference type="InterPro" id="IPR006195">
    <property type="entry name" value="aa-tRNA-synth_II"/>
</dbReference>
<dbReference type="CDD" id="cd00777">
    <property type="entry name" value="AspRS_core"/>
    <property type="match status" value="1"/>
</dbReference>
<dbReference type="GO" id="GO:0005524">
    <property type="term" value="F:ATP binding"/>
    <property type="evidence" value="ECO:0007669"/>
    <property type="project" value="UniProtKB-UniRule"/>
</dbReference>
<dbReference type="NCBIfam" id="TIGR00459">
    <property type="entry name" value="aspS_bact"/>
    <property type="match status" value="1"/>
</dbReference>
<evidence type="ECO:0000256" key="6">
    <source>
        <dbReference type="ARBA" id="ARBA00022917"/>
    </source>
</evidence>
<dbReference type="InterPro" id="IPR029351">
    <property type="entry name" value="GAD_dom"/>
</dbReference>
<feature type="binding site" evidence="9">
    <location>
        <position position="217"/>
    </location>
    <ligand>
        <name>L-aspartate</name>
        <dbReference type="ChEBI" id="CHEBI:29991"/>
    </ligand>
</feature>
<evidence type="ECO:0000313" key="10">
    <source>
        <dbReference type="EMBL" id="AYV22469.1"/>
    </source>
</evidence>
<feature type="binding site" evidence="9">
    <location>
        <begin position="217"/>
        <end position="219"/>
    </location>
    <ligand>
        <name>ATP</name>
        <dbReference type="ChEBI" id="CHEBI:30616"/>
    </ligand>
</feature>
<keyword evidence="2 9" id="KW-0963">Cytoplasm</keyword>
<dbReference type="Pfam" id="PF00152">
    <property type="entry name" value="tRNA-synt_2"/>
    <property type="match status" value="1"/>
</dbReference>
<evidence type="ECO:0000313" key="11">
    <source>
        <dbReference type="Proteomes" id="UP000279760"/>
    </source>
</evidence>
<protein>
    <recommendedName>
        <fullName evidence="9">Aspartate--tRNA ligase</fullName>
        <ecNumber evidence="9">6.1.1.12</ecNumber>
    </recommendedName>
    <alternativeName>
        <fullName evidence="9">Aspartyl-tRNA synthetase</fullName>
        <shortName evidence="9">AspRS</shortName>
    </alternativeName>
</protein>
<dbReference type="Proteomes" id="UP000279760">
    <property type="component" value="Chromosome 1"/>
</dbReference>
<evidence type="ECO:0000256" key="8">
    <source>
        <dbReference type="ARBA" id="ARBA00047904"/>
    </source>
</evidence>
<dbReference type="PANTHER" id="PTHR22594:SF5">
    <property type="entry name" value="ASPARTATE--TRNA LIGASE, MITOCHONDRIAL"/>
    <property type="match status" value="1"/>
</dbReference>
<keyword evidence="4 9" id="KW-0547">Nucleotide-binding</keyword>
<dbReference type="InterPro" id="IPR047089">
    <property type="entry name" value="Asp-tRNA-ligase_1_N"/>
</dbReference>
<comment type="subunit">
    <text evidence="9">Homodimer.</text>
</comment>
<feature type="binding site" evidence="9">
    <location>
        <position position="482"/>
    </location>
    <ligand>
        <name>ATP</name>
        <dbReference type="ChEBI" id="CHEBI:30616"/>
    </ligand>
</feature>
<dbReference type="InterPro" id="IPR004115">
    <property type="entry name" value="GAD-like_sf"/>
</dbReference>
<evidence type="ECO:0000256" key="7">
    <source>
        <dbReference type="ARBA" id="ARBA00023146"/>
    </source>
</evidence>
<dbReference type="GO" id="GO:0003676">
    <property type="term" value="F:nucleic acid binding"/>
    <property type="evidence" value="ECO:0007669"/>
    <property type="project" value="InterPro"/>
</dbReference>
<evidence type="ECO:0000256" key="1">
    <source>
        <dbReference type="ARBA" id="ARBA00006303"/>
    </source>
</evidence>
<feature type="binding site" evidence="9">
    <location>
        <position position="226"/>
    </location>
    <ligand>
        <name>ATP</name>
        <dbReference type="ChEBI" id="CHEBI:30616"/>
    </ligand>
</feature>
<dbReference type="InterPro" id="IPR012340">
    <property type="entry name" value="NA-bd_OB-fold"/>
</dbReference>
<feature type="binding site" evidence="9">
    <location>
        <position position="448"/>
    </location>
    <ligand>
        <name>L-aspartate</name>
        <dbReference type="ChEBI" id="CHEBI:29991"/>
    </ligand>
</feature>
<dbReference type="Gene3D" id="3.30.930.10">
    <property type="entry name" value="Bira Bifunctional Protein, Domain 2"/>
    <property type="match status" value="1"/>
</dbReference>
<feature type="binding site" evidence="9">
    <location>
        <position position="489"/>
    </location>
    <ligand>
        <name>L-aspartate</name>
        <dbReference type="ChEBI" id="CHEBI:29991"/>
    </ligand>
</feature>
<evidence type="ECO:0000256" key="5">
    <source>
        <dbReference type="ARBA" id="ARBA00022840"/>
    </source>
</evidence>
<dbReference type="GO" id="GO:0004815">
    <property type="term" value="F:aspartate-tRNA ligase activity"/>
    <property type="evidence" value="ECO:0007669"/>
    <property type="project" value="UniProtKB-UniRule"/>
</dbReference>
<reference evidence="10 11" key="1">
    <citation type="submission" date="2018-11" db="EMBL/GenBank/DDBJ databases">
        <title>Complete Genome Sequence of Vbrio mediterranei 117-T6: a Potential Pathogen Bacteria Isolated from the Conchocelis of Pyropia.</title>
        <authorList>
            <person name="Liu Q."/>
        </authorList>
    </citation>
    <scope>NUCLEOTIDE SEQUENCE [LARGE SCALE GENOMIC DNA]</scope>
    <source>
        <strain evidence="10 11">117-T6</strain>
    </source>
</reference>
<dbReference type="Pfam" id="PF01336">
    <property type="entry name" value="tRNA_anti-codon"/>
    <property type="match status" value="1"/>
</dbReference>
<dbReference type="NCBIfam" id="NF001750">
    <property type="entry name" value="PRK00476.1"/>
    <property type="match status" value="1"/>
</dbReference>
<dbReference type="EMBL" id="CP033577">
    <property type="protein sequence ID" value="AYV22469.1"/>
    <property type="molecule type" value="Genomic_DNA"/>
</dbReference>
<keyword evidence="5 9" id="KW-0067">ATP-binding</keyword>
<dbReference type="SUPFAM" id="SSF50249">
    <property type="entry name" value="Nucleic acid-binding proteins"/>
    <property type="match status" value="1"/>
</dbReference>
<dbReference type="GeneID" id="64085568"/>
<dbReference type="Pfam" id="PF02938">
    <property type="entry name" value="GAD"/>
    <property type="match status" value="1"/>
</dbReference>
<dbReference type="InterPro" id="IPR047090">
    <property type="entry name" value="AspRS_core"/>
</dbReference>
<dbReference type="Gene3D" id="2.40.50.140">
    <property type="entry name" value="Nucleic acid-binding proteins"/>
    <property type="match status" value="1"/>
</dbReference>
<keyword evidence="6 9" id="KW-0648">Protein biosynthesis</keyword>
<comment type="caution">
    <text evidence="9">Lacks conserved residue(s) required for the propagation of feature annotation.</text>
</comment>
<dbReference type="InterPro" id="IPR004524">
    <property type="entry name" value="Asp-tRNA-ligase_1"/>
</dbReference>
<name>A0A3G4VE58_9VIBR</name>
<gene>
    <name evidence="9 10" type="primary">aspS</name>
    <name evidence="10" type="ORF">ECB94_15000</name>
</gene>
<dbReference type="AlphaFoldDB" id="A0A3G4VE58"/>
<dbReference type="SUPFAM" id="SSF55681">
    <property type="entry name" value="Class II aaRS and biotin synthetases"/>
    <property type="match status" value="1"/>
</dbReference>
<feature type="binding site" evidence="9">
    <location>
        <position position="171"/>
    </location>
    <ligand>
        <name>L-aspartate</name>
        <dbReference type="ChEBI" id="CHEBI:29991"/>
    </ligand>
</feature>
<comment type="subcellular location">
    <subcellularLocation>
        <location evidence="9">Cytoplasm</location>
    </subcellularLocation>
</comment>
<dbReference type="FunFam" id="2.40.50.140:FF:000080">
    <property type="entry name" value="Aspartate--tRNA ligase"/>
    <property type="match status" value="1"/>
</dbReference>